<keyword evidence="3 5" id="KW-1133">Transmembrane helix</keyword>
<accession>A0ABT3LAE4</accession>
<proteinExistence type="predicted"/>
<keyword evidence="2 5" id="KW-0812">Transmembrane</keyword>
<feature type="transmembrane region" description="Helical" evidence="5">
    <location>
        <begin position="6"/>
        <end position="28"/>
    </location>
</feature>
<evidence type="ECO:0000256" key="4">
    <source>
        <dbReference type="ARBA" id="ARBA00023136"/>
    </source>
</evidence>
<sequence>MNLTTILLIALGLSADAFAVSLSSGLVIRHIKLNKILKIALFFGVFQAIIPLIGCGIARNFQGLLLNFDHWIAFILLSWIGGKMIYEALQEDEN</sequence>
<evidence type="ECO:0000313" key="6">
    <source>
        <dbReference type="EMBL" id="MCW6038473.1"/>
    </source>
</evidence>
<keyword evidence="4 5" id="KW-0472">Membrane</keyword>
<feature type="transmembrane region" description="Helical" evidence="5">
    <location>
        <begin position="71"/>
        <end position="89"/>
    </location>
</feature>
<evidence type="ECO:0000313" key="7">
    <source>
        <dbReference type="Proteomes" id="UP001526426"/>
    </source>
</evidence>
<dbReference type="Pfam" id="PF02659">
    <property type="entry name" value="Mntp"/>
    <property type="match status" value="1"/>
</dbReference>
<protein>
    <submittedName>
        <fullName evidence="6">Manganese efflux pump</fullName>
    </submittedName>
</protein>
<evidence type="ECO:0000256" key="3">
    <source>
        <dbReference type="ARBA" id="ARBA00022989"/>
    </source>
</evidence>
<dbReference type="PANTHER" id="PTHR35529">
    <property type="entry name" value="MANGANESE EFFLUX PUMP MNTP-RELATED"/>
    <property type="match status" value="1"/>
</dbReference>
<name>A0ABT3LAE4_9CYAN</name>
<comment type="caution">
    <text evidence="6">The sequence shown here is derived from an EMBL/GenBank/DDBJ whole genome shotgun (WGS) entry which is preliminary data.</text>
</comment>
<evidence type="ECO:0000256" key="5">
    <source>
        <dbReference type="SAM" id="Phobius"/>
    </source>
</evidence>
<evidence type="ECO:0000256" key="1">
    <source>
        <dbReference type="ARBA" id="ARBA00022475"/>
    </source>
</evidence>
<keyword evidence="7" id="KW-1185">Reference proteome</keyword>
<dbReference type="PANTHER" id="PTHR35529:SF1">
    <property type="entry name" value="MANGANESE EFFLUX PUMP MNTP-RELATED"/>
    <property type="match status" value="1"/>
</dbReference>
<gene>
    <name evidence="6" type="ORF">K4A83_19665</name>
</gene>
<reference evidence="6 7" key="1">
    <citation type="submission" date="2021-08" db="EMBL/GenBank/DDBJ databases">
        <title>Draft genome sequence of Spirulina subsalsa with high tolerance to salinity and hype-accumulation of phycocyanin.</title>
        <authorList>
            <person name="Pei H."/>
            <person name="Jiang L."/>
        </authorList>
    </citation>
    <scope>NUCLEOTIDE SEQUENCE [LARGE SCALE GENOMIC DNA]</scope>
    <source>
        <strain evidence="6 7">FACHB-351</strain>
    </source>
</reference>
<dbReference type="Proteomes" id="UP001526426">
    <property type="component" value="Unassembled WGS sequence"/>
</dbReference>
<dbReference type="InterPro" id="IPR003810">
    <property type="entry name" value="Mntp/YtaF"/>
</dbReference>
<organism evidence="6 7">
    <name type="scientific">Spirulina subsalsa FACHB-351</name>
    <dbReference type="NCBI Taxonomy" id="234711"/>
    <lineage>
        <taxon>Bacteria</taxon>
        <taxon>Bacillati</taxon>
        <taxon>Cyanobacteriota</taxon>
        <taxon>Cyanophyceae</taxon>
        <taxon>Spirulinales</taxon>
        <taxon>Spirulinaceae</taxon>
        <taxon>Spirulina</taxon>
    </lineage>
</organism>
<feature type="transmembrane region" description="Helical" evidence="5">
    <location>
        <begin position="40"/>
        <end position="59"/>
    </location>
</feature>
<dbReference type="EMBL" id="JAIHOM010000141">
    <property type="protein sequence ID" value="MCW6038473.1"/>
    <property type="molecule type" value="Genomic_DNA"/>
</dbReference>
<keyword evidence="1" id="KW-1003">Cell membrane</keyword>
<evidence type="ECO:0000256" key="2">
    <source>
        <dbReference type="ARBA" id="ARBA00022692"/>
    </source>
</evidence>